<dbReference type="EMBL" id="JACOME010000004">
    <property type="protein sequence ID" value="MBC3847412.1"/>
    <property type="molecule type" value="Genomic_DNA"/>
</dbReference>
<evidence type="ECO:0000256" key="2">
    <source>
        <dbReference type="SAM" id="SignalP"/>
    </source>
</evidence>
<dbReference type="PANTHER" id="PTHR43135:SF3">
    <property type="entry name" value="ALPHA-D-RIBOSE 1-METHYLPHOSPHONATE 5-TRIPHOSPHATE DIPHOSPHATASE"/>
    <property type="match status" value="1"/>
</dbReference>
<dbReference type="RefSeq" id="WP_186846530.1">
    <property type="nucleotide sequence ID" value="NZ_JACOME010000004.1"/>
</dbReference>
<evidence type="ECO:0000259" key="3">
    <source>
        <dbReference type="Pfam" id="PF01979"/>
    </source>
</evidence>
<dbReference type="Gene3D" id="2.30.40.10">
    <property type="entry name" value="Urease, subunit C, domain 1"/>
    <property type="match status" value="1"/>
</dbReference>
<dbReference type="CDD" id="cd01299">
    <property type="entry name" value="Met_dep_hydrolase_A"/>
    <property type="match status" value="1"/>
</dbReference>
<keyword evidence="2" id="KW-0732">Signal</keyword>
<evidence type="ECO:0000313" key="5">
    <source>
        <dbReference type="Proteomes" id="UP000607435"/>
    </source>
</evidence>
<protein>
    <submittedName>
        <fullName evidence="4">Amidohydrolase family protein</fullName>
    </submittedName>
</protein>
<feature type="region of interest" description="Disordered" evidence="1">
    <location>
        <begin position="160"/>
        <end position="179"/>
    </location>
</feature>
<evidence type="ECO:0000313" key="4">
    <source>
        <dbReference type="EMBL" id="MBC3847412.1"/>
    </source>
</evidence>
<dbReference type="InterPro" id="IPR057744">
    <property type="entry name" value="OTAase-like"/>
</dbReference>
<dbReference type="InterPro" id="IPR051781">
    <property type="entry name" value="Metallo-dep_Hydrolase"/>
</dbReference>
<dbReference type="InterPro" id="IPR032466">
    <property type="entry name" value="Metal_Hydrolase"/>
</dbReference>
<comment type="caution">
    <text evidence="4">The sequence shown here is derived from an EMBL/GenBank/DDBJ whole genome shotgun (WGS) entry which is preliminary data.</text>
</comment>
<dbReference type="Pfam" id="PF01979">
    <property type="entry name" value="Amidohydro_1"/>
    <property type="match status" value="1"/>
</dbReference>
<reference evidence="4 5" key="1">
    <citation type="submission" date="2020-08" db="EMBL/GenBank/DDBJ databases">
        <title>Winogradskyella ouciana sp. nov., isolated from the hadal seawater of the Mariana Trench.</title>
        <authorList>
            <person name="He X."/>
        </authorList>
    </citation>
    <scope>NUCLEOTIDE SEQUENCE [LARGE SCALE GENOMIC DNA]</scope>
    <source>
        <strain evidence="4 5">KCTC 22026</strain>
    </source>
</reference>
<sequence length="425" mass="45793">MKSLLRILVLLFTVTLTAQSTYLHCGKLIDTKSGKVLTEKTIVVSDGKIVSVENGYTKSKNSKDQIIDLKSKTVMPGLIDMHVHIESETNPKSYLEEYTLNDADVAFNSIKYAEITLMSGFTTVRDLGGSGVNVSLRNAINANKVKGPRIFTAEKALATTGGHADPTNGSKKSIMGNPGPKEGVVNGVEDAKKAVRQRYKNGADLIKITATGGVLSVAKSGQNPQFTVEEIKAICETAKDYGFHVAAHAHGDEGMQRAILGGVKTIEHGTLMSSETMELMKKHDVYLVPTISAGKFVTDKAKIPNYYPAVIVPKALDIGPKIQDMFGRAYKAGVGIAFGTDAAVFYHGDNGKEFGYMVEAGMPAMEAIQSATVTNAMILKMDNQLGQIKEGFIADIIAVDDDPTKNISTMENVTFVMKNGVIYKK</sequence>
<organism evidence="4 5">
    <name type="scientific">Winogradskyella echinorum</name>
    <dbReference type="NCBI Taxonomy" id="538189"/>
    <lineage>
        <taxon>Bacteria</taxon>
        <taxon>Pseudomonadati</taxon>
        <taxon>Bacteroidota</taxon>
        <taxon>Flavobacteriia</taxon>
        <taxon>Flavobacteriales</taxon>
        <taxon>Flavobacteriaceae</taxon>
        <taxon>Winogradskyella</taxon>
    </lineage>
</organism>
<dbReference type="SUPFAM" id="SSF51556">
    <property type="entry name" value="Metallo-dependent hydrolases"/>
    <property type="match status" value="1"/>
</dbReference>
<gene>
    <name evidence="4" type="ORF">H6H04_13535</name>
</gene>
<feature type="domain" description="Amidohydrolase-related" evidence="3">
    <location>
        <begin position="73"/>
        <end position="421"/>
    </location>
</feature>
<dbReference type="InterPro" id="IPR006680">
    <property type="entry name" value="Amidohydro-rel"/>
</dbReference>
<feature type="chain" id="PRO_5045320947" evidence="2">
    <location>
        <begin position="19"/>
        <end position="425"/>
    </location>
</feature>
<dbReference type="Gene3D" id="3.20.20.140">
    <property type="entry name" value="Metal-dependent hydrolases"/>
    <property type="match status" value="1"/>
</dbReference>
<accession>A0ABR6Y3W0</accession>
<feature type="signal peptide" evidence="2">
    <location>
        <begin position="1"/>
        <end position="18"/>
    </location>
</feature>
<dbReference type="SUPFAM" id="SSF51338">
    <property type="entry name" value="Composite domain of metallo-dependent hydrolases"/>
    <property type="match status" value="1"/>
</dbReference>
<dbReference type="Proteomes" id="UP000607435">
    <property type="component" value="Unassembled WGS sequence"/>
</dbReference>
<evidence type="ECO:0000256" key="1">
    <source>
        <dbReference type="SAM" id="MobiDB-lite"/>
    </source>
</evidence>
<proteinExistence type="predicted"/>
<dbReference type="PANTHER" id="PTHR43135">
    <property type="entry name" value="ALPHA-D-RIBOSE 1-METHYLPHOSPHONATE 5-TRIPHOSPHATE DIPHOSPHATASE"/>
    <property type="match status" value="1"/>
</dbReference>
<keyword evidence="5" id="KW-1185">Reference proteome</keyword>
<name>A0ABR6Y3W0_9FLAO</name>
<dbReference type="InterPro" id="IPR011059">
    <property type="entry name" value="Metal-dep_hydrolase_composite"/>
</dbReference>